<protein>
    <recommendedName>
        <fullName evidence="5">Lectin</fullName>
    </recommendedName>
</protein>
<keyword evidence="4" id="KW-1185">Reference proteome</keyword>
<dbReference type="EMBL" id="JACDXJ010000001">
    <property type="protein sequence ID" value="MBA1155001.1"/>
    <property type="molecule type" value="Genomic_DNA"/>
</dbReference>
<keyword evidence="2" id="KW-0732">Signal</keyword>
<feature type="signal peptide" evidence="2">
    <location>
        <begin position="1"/>
        <end position="26"/>
    </location>
</feature>
<sequence length="224" mass="22938">MRVVNGGRIMAIIGVLALAPMGSALAQSAQDTTFFVTSVGSGKGADLGGLEGADRHCQALAEAAGIRGKIWRAYLSSQATGGGTAVNARDRIGRGPWQNAKGVVIAKDVADLHGPGNNLTKQTALTEKGEPVKGRGDQPNEHDMLTGSQPDGTAFAGSQDMTCGNWTKSGTEGAAMLGHHDRTGLDESPPAKSWNSSHASRGGCSQDALKSTGGAGLFYCFAVN</sequence>
<dbReference type="InterPro" id="IPR016187">
    <property type="entry name" value="CTDL_fold"/>
</dbReference>
<dbReference type="Gene3D" id="3.10.100.10">
    <property type="entry name" value="Mannose-Binding Protein A, subunit A"/>
    <property type="match status" value="1"/>
</dbReference>
<evidence type="ECO:0000256" key="1">
    <source>
        <dbReference type="SAM" id="MobiDB-lite"/>
    </source>
</evidence>
<dbReference type="InterPro" id="IPR016186">
    <property type="entry name" value="C-type_lectin-like/link_sf"/>
</dbReference>
<feature type="region of interest" description="Disordered" evidence="1">
    <location>
        <begin position="113"/>
        <end position="206"/>
    </location>
</feature>
<dbReference type="RefSeq" id="WP_181050678.1">
    <property type="nucleotide sequence ID" value="NZ_JACDXJ010000001.1"/>
</dbReference>
<proteinExistence type="predicted"/>
<evidence type="ECO:0000313" key="4">
    <source>
        <dbReference type="Proteomes" id="UP000572984"/>
    </source>
</evidence>
<evidence type="ECO:0008006" key="5">
    <source>
        <dbReference type="Google" id="ProtNLM"/>
    </source>
</evidence>
<feature type="compositionally biased region" description="Polar residues" evidence="1">
    <location>
        <begin position="159"/>
        <end position="170"/>
    </location>
</feature>
<evidence type="ECO:0000313" key="3">
    <source>
        <dbReference type="EMBL" id="MBA1155001.1"/>
    </source>
</evidence>
<dbReference type="Proteomes" id="UP000572984">
    <property type="component" value="Unassembled WGS sequence"/>
</dbReference>
<evidence type="ECO:0000256" key="2">
    <source>
        <dbReference type="SAM" id="SignalP"/>
    </source>
</evidence>
<dbReference type="AlphaFoldDB" id="A0A838BIC4"/>
<dbReference type="SUPFAM" id="SSF56436">
    <property type="entry name" value="C-type lectin-like"/>
    <property type="match status" value="1"/>
</dbReference>
<feature type="chain" id="PRO_5032276857" description="Lectin" evidence="2">
    <location>
        <begin position="27"/>
        <end position="224"/>
    </location>
</feature>
<comment type="caution">
    <text evidence="3">The sequence shown here is derived from an EMBL/GenBank/DDBJ whole genome shotgun (WGS) entry which is preliminary data.</text>
</comment>
<organism evidence="3 4">
    <name type="scientific">Microvirga mediterraneensis</name>
    <dbReference type="NCBI Taxonomy" id="2754695"/>
    <lineage>
        <taxon>Bacteria</taxon>
        <taxon>Pseudomonadati</taxon>
        <taxon>Pseudomonadota</taxon>
        <taxon>Alphaproteobacteria</taxon>
        <taxon>Hyphomicrobiales</taxon>
        <taxon>Methylobacteriaceae</taxon>
        <taxon>Microvirga</taxon>
    </lineage>
</organism>
<name>A0A838BIC4_9HYPH</name>
<feature type="compositionally biased region" description="Basic and acidic residues" evidence="1">
    <location>
        <begin position="127"/>
        <end position="144"/>
    </location>
</feature>
<gene>
    <name evidence="3" type="ORF">H0S73_02515</name>
</gene>
<reference evidence="3 4" key="1">
    <citation type="submission" date="2020-07" db="EMBL/GenBank/DDBJ databases">
        <title>Draft genome and description of Microvirga mediterraneensis Marseille-Q2068 sp. nov.</title>
        <authorList>
            <person name="Boxberger M."/>
        </authorList>
    </citation>
    <scope>NUCLEOTIDE SEQUENCE [LARGE SCALE GENOMIC DNA]</scope>
    <source>
        <strain evidence="3 4">Marseille-Q2068</strain>
    </source>
</reference>
<accession>A0A838BIC4</accession>